<proteinExistence type="predicted"/>
<comment type="caution">
    <text evidence="1">The sequence shown here is derived from an EMBL/GenBank/DDBJ whole genome shotgun (WGS) entry which is preliminary data.</text>
</comment>
<gene>
    <name evidence="1" type="ORF">S12H4_01481</name>
</gene>
<name>X1Q295_9ZZZZ</name>
<dbReference type="EMBL" id="BARW01000298">
    <property type="protein sequence ID" value="GAI62338.1"/>
    <property type="molecule type" value="Genomic_DNA"/>
</dbReference>
<sequence length="121" mass="14016">MAIYFSWPPGSGKPADVWDDVGNFDYDIVWNKYSFTANVEGYCFNCARAINLIIARCNYLEALIEAAKPEALTWKAICEAWVKNDFEGKEWTIACIDRMRALMWDKPFFIQWAAKPDTSRE</sequence>
<protein>
    <submittedName>
        <fullName evidence="1">Uncharacterized protein</fullName>
    </submittedName>
</protein>
<evidence type="ECO:0000313" key="1">
    <source>
        <dbReference type="EMBL" id="GAI62338.1"/>
    </source>
</evidence>
<accession>X1Q295</accession>
<organism evidence="1">
    <name type="scientific">marine sediment metagenome</name>
    <dbReference type="NCBI Taxonomy" id="412755"/>
    <lineage>
        <taxon>unclassified sequences</taxon>
        <taxon>metagenomes</taxon>
        <taxon>ecological metagenomes</taxon>
    </lineage>
</organism>
<dbReference type="AlphaFoldDB" id="X1Q295"/>
<reference evidence="1" key="1">
    <citation type="journal article" date="2014" name="Front. Microbiol.">
        <title>High frequency of phylogenetically diverse reductive dehalogenase-homologous genes in deep subseafloor sedimentary metagenomes.</title>
        <authorList>
            <person name="Kawai M."/>
            <person name="Futagami T."/>
            <person name="Toyoda A."/>
            <person name="Takaki Y."/>
            <person name="Nishi S."/>
            <person name="Hori S."/>
            <person name="Arai W."/>
            <person name="Tsubouchi T."/>
            <person name="Morono Y."/>
            <person name="Uchiyama I."/>
            <person name="Ito T."/>
            <person name="Fujiyama A."/>
            <person name="Inagaki F."/>
            <person name="Takami H."/>
        </authorList>
    </citation>
    <scope>NUCLEOTIDE SEQUENCE</scope>
    <source>
        <strain evidence="1">Expedition CK06-06</strain>
    </source>
</reference>